<feature type="compositionally biased region" description="Basic and acidic residues" evidence="1">
    <location>
        <begin position="1"/>
        <end position="10"/>
    </location>
</feature>
<accession>A0AA38GUJ3</accession>
<evidence type="ECO:0000313" key="3">
    <source>
        <dbReference type="Proteomes" id="UP000824469"/>
    </source>
</evidence>
<dbReference type="AlphaFoldDB" id="A0AA38GUJ3"/>
<organism evidence="2 3">
    <name type="scientific">Taxus chinensis</name>
    <name type="common">Chinese yew</name>
    <name type="synonym">Taxus wallichiana var. chinensis</name>
    <dbReference type="NCBI Taxonomy" id="29808"/>
    <lineage>
        <taxon>Eukaryota</taxon>
        <taxon>Viridiplantae</taxon>
        <taxon>Streptophyta</taxon>
        <taxon>Embryophyta</taxon>
        <taxon>Tracheophyta</taxon>
        <taxon>Spermatophyta</taxon>
        <taxon>Pinopsida</taxon>
        <taxon>Pinidae</taxon>
        <taxon>Conifers II</taxon>
        <taxon>Cupressales</taxon>
        <taxon>Taxaceae</taxon>
        <taxon>Taxus</taxon>
    </lineage>
</organism>
<dbReference type="EMBL" id="JAHRHJ020000001">
    <property type="protein sequence ID" value="KAH9329234.1"/>
    <property type="molecule type" value="Genomic_DNA"/>
</dbReference>
<keyword evidence="3" id="KW-1185">Reference proteome</keyword>
<reference evidence="2 3" key="1">
    <citation type="journal article" date="2021" name="Nat. Plants">
        <title>The Taxus genome provides insights into paclitaxel biosynthesis.</title>
        <authorList>
            <person name="Xiong X."/>
            <person name="Gou J."/>
            <person name="Liao Q."/>
            <person name="Li Y."/>
            <person name="Zhou Q."/>
            <person name="Bi G."/>
            <person name="Li C."/>
            <person name="Du R."/>
            <person name="Wang X."/>
            <person name="Sun T."/>
            <person name="Guo L."/>
            <person name="Liang H."/>
            <person name="Lu P."/>
            <person name="Wu Y."/>
            <person name="Zhang Z."/>
            <person name="Ro D.K."/>
            <person name="Shang Y."/>
            <person name="Huang S."/>
            <person name="Yan J."/>
        </authorList>
    </citation>
    <scope>NUCLEOTIDE SEQUENCE [LARGE SCALE GENOMIC DNA]</scope>
    <source>
        <strain evidence="2">Ta-2019</strain>
    </source>
</reference>
<sequence length="78" mass="9060">FKETPTEIHSNRGQLGPDRHRSDEPPTVTEDQNWYRLAEPTSVRGDRRRSLSEVDTNVQEVQIEPPVPQTPVRRSQRV</sequence>
<proteinExistence type="predicted"/>
<evidence type="ECO:0000313" key="2">
    <source>
        <dbReference type="EMBL" id="KAH9329234.1"/>
    </source>
</evidence>
<evidence type="ECO:0000256" key="1">
    <source>
        <dbReference type="SAM" id="MobiDB-lite"/>
    </source>
</evidence>
<comment type="caution">
    <text evidence="2">The sequence shown here is derived from an EMBL/GenBank/DDBJ whole genome shotgun (WGS) entry which is preliminary data.</text>
</comment>
<feature type="region of interest" description="Disordered" evidence="1">
    <location>
        <begin position="1"/>
        <end position="78"/>
    </location>
</feature>
<protein>
    <submittedName>
        <fullName evidence="2">Uncharacterized protein</fullName>
    </submittedName>
</protein>
<feature type="non-terminal residue" evidence="2">
    <location>
        <position position="1"/>
    </location>
</feature>
<feature type="non-terminal residue" evidence="2">
    <location>
        <position position="78"/>
    </location>
</feature>
<gene>
    <name evidence="2" type="ORF">KI387_001342</name>
</gene>
<dbReference type="Proteomes" id="UP000824469">
    <property type="component" value="Unassembled WGS sequence"/>
</dbReference>
<name>A0AA38GUJ3_TAXCH</name>